<dbReference type="Proteomes" id="UP000193811">
    <property type="component" value="Unassembled WGS sequence"/>
</dbReference>
<evidence type="ECO:0000313" key="3">
    <source>
        <dbReference type="Proteomes" id="UP000182227"/>
    </source>
</evidence>
<proteinExistence type="predicted"/>
<evidence type="ECO:0000313" key="1">
    <source>
        <dbReference type="EMBL" id="CQD23231.1"/>
    </source>
</evidence>
<keyword evidence="4" id="KW-1185">Reference proteome</keyword>
<evidence type="ECO:0008006" key="5">
    <source>
        <dbReference type="Google" id="ProtNLM"/>
    </source>
</evidence>
<reference evidence="1 3" key="1">
    <citation type="submission" date="2015-03" db="EMBL/GenBank/DDBJ databases">
        <authorList>
            <person name="Murphy D."/>
        </authorList>
    </citation>
    <scope>NUCLEOTIDE SEQUENCE [LARGE SCALE GENOMIC DNA]</scope>
    <source>
        <strain evidence="1 3">D16</strain>
    </source>
</reference>
<protein>
    <recommendedName>
        <fullName evidence="5">Nitrate reductase</fullName>
    </recommendedName>
</protein>
<dbReference type="Proteomes" id="UP000182227">
    <property type="component" value="Unassembled WGS sequence"/>
</dbReference>
<dbReference type="RefSeq" id="WP_081395007.1">
    <property type="nucleotide sequence ID" value="NZ_JACKVA010000006.1"/>
</dbReference>
<dbReference type="EMBL" id="CTEF01000005">
    <property type="protein sequence ID" value="CQD23231.1"/>
    <property type="molecule type" value="Genomic_DNA"/>
</dbReference>
<gene>
    <name evidence="2" type="ORF">AWB98_28020</name>
    <name evidence="1" type="ORF">BN970_05700</name>
</gene>
<dbReference type="EMBL" id="LQOP01000035">
    <property type="protein sequence ID" value="ORV20344.1"/>
    <property type="molecule type" value="Genomic_DNA"/>
</dbReference>
<evidence type="ECO:0000313" key="4">
    <source>
        <dbReference type="Proteomes" id="UP000193811"/>
    </source>
</evidence>
<name>A0A0U1DV01_9MYCO</name>
<sequence>MRGLVNPGGATGDAAPNADHVAQLKNVVRTLARLDAEEPVLVQQLACTEPGCPPVETVVALLGPPRRSWKFAKPTNEVSIEELQAELVASPQGGIHANHD</sequence>
<accession>A0A0U1DV01</accession>
<dbReference type="GeneID" id="44299804"/>
<reference evidence="2 4" key="2">
    <citation type="submission" date="2016-01" db="EMBL/GenBank/DDBJ databases">
        <title>The new phylogeny of the genus Mycobacterium.</title>
        <authorList>
            <person name="Tarcisio F."/>
            <person name="Conor M."/>
            <person name="Antonella G."/>
            <person name="Elisabetta G."/>
            <person name="Giulia F.S."/>
            <person name="Sara T."/>
            <person name="Anna F."/>
            <person name="Clotilde B."/>
            <person name="Roberto B."/>
            <person name="Veronica D.S."/>
            <person name="Fabio R."/>
            <person name="Monica P."/>
            <person name="Olivier J."/>
            <person name="Enrico T."/>
            <person name="Nicola S."/>
        </authorList>
    </citation>
    <scope>NUCLEOTIDE SEQUENCE [LARGE SCALE GENOMIC DNA]</scope>
    <source>
        <strain evidence="2 4">CCUG 50187</strain>
    </source>
</reference>
<organism evidence="1 3">
    <name type="scientific">Mycolicibacterium conceptionense</name>
    <dbReference type="NCBI Taxonomy" id="451644"/>
    <lineage>
        <taxon>Bacteria</taxon>
        <taxon>Bacillati</taxon>
        <taxon>Actinomycetota</taxon>
        <taxon>Actinomycetes</taxon>
        <taxon>Mycobacteriales</taxon>
        <taxon>Mycobacteriaceae</taxon>
        <taxon>Mycolicibacterium</taxon>
    </lineage>
</organism>
<dbReference type="AlphaFoldDB" id="A0A0U1DV01"/>
<evidence type="ECO:0000313" key="2">
    <source>
        <dbReference type="EMBL" id="ORV20344.1"/>
    </source>
</evidence>